<gene>
    <name evidence="11" type="ORF">B9Z19DRAFT_1081654</name>
</gene>
<organism evidence="11 12">
    <name type="scientific">Tuber borchii</name>
    <name type="common">White truffle</name>
    <dbReference type="NCBI Taxonomy" id="42251"/>
    <lineage>
        <taxon>Eukaryota</taxon>
        <taxon>Fungi</taxon>
        <taxon>Dikarya</taxon>
        <taxon>Ascomycota</taxon>
        <taxon>Pezizomycotina</taxon>
        <taxon>Pezizomycetes</taxon>
        <taxon>Pezizales</taxon>
        <taxon>Tuberaceae</taxon>
        <taxon>Tuber</taxon>
    </lineage>
</organism>
<dbReference type="GO" id="GO:0004161">
    <property type="term" value="F:dimethylallyltranstransferase activity"/>
    <property type="evidence" value="ECO:0007669"/>
    <property type="project" value="TreeGrafter"/>
</dbReference>
<dbReference type="GO" id="GO:0004337">
    <property type="term" value="F:(2E,6E)-farnesyl diphosphate synthase activity"/>
    <property type="evidence" value="ECO:0007669"/>
    <property type="project" value="TreeGrafter"/>
</dbReference>
<dbReference type="Pfam" id="PF00348">
    <property type="entry name" value="polyprenyl_synt"/>
    <property type="match status" value="1"/>
</dbReference>
<dbReference type="PROSITE" id="PS00723">
    <property type="entry name" value="POLYPRENYL_SYNTHASE_1"/>
    <property type="match status" value="1"/>
</dbReference>
<dbReference type="InterPro" id="IPR033749">
    <property type="entry name" value="Polyprenyl_synt_CS"/>
</dbReference>
<dbReference type="GO" id="GO:0045337">
    <property type="term" value="P:farnesyl diphosphate biosynthetic process"/>
    <property type="evidence" value="ECO:0007669"/>
    <property type="project" value="TreeGrafter"/>
</dbReference>
<comment type="pathway">
    <text evidence="2">Isoprenoid biosynthesis; geranyl diphosphate biosynthesis; geranyl diphosphate from dimethylallyl diphosphate and isopentenyl diphosphate: step 1/1.</text>
</comment>
<keyword evidence="9" id="KW-0443">Lipid metabolism</keyword>
<reference evidence="11 12" key="1">
    <citation type="submission" date="2017-04" db="EMBL/GenBank/DDBJ databases">
        <title>Draft genome sequence of Tuber borchii Vittad., a whitish edible truffle.</title>
        <authorList>
            <consortium name="DOE Joint Genome Institute"/>
            <person name="Murat C."/>
            <person name="Kuo A."/>
            <person name="Barry K.W."/>
            <person name="Clum A."/>
            <person name="Dockter R.B."/>
            <person name="Fauchery L."/>
            <person name="Iotti M."/>
            <person name="Kohler A."/>
            <person name="Labutti K."/>
            <person name="Lindquist E.A."/>
            <person name="Lipzen A."/>
            <person name="Ohm R.A."/>
            <person name="Wang M."/>
            <person name="Grigoriev I.V."/>
            <person name="Zambonelli A."/>
            <person name="Martin F.M."/>
        </authorList>
    </citation>
    <scope>NUCLEOTIDE SEQUENCE [LARGE SCALE GENOMIC DNA]</scope>
    <source>
        <strain evidence="11 12">Tbo3840</strain>
    </source>
</reference>
<dbReference type="GO" id="GO:0046165">
    <property type="term" value="P:alcohol biosynthetic process"/>
    <property type="evidence" value="ECO:0007669"/>
    <property type="project" value="UniProtKB-ARBA"/>
</dbReference>
<comment type="similarity">
    <text evidence="4">Belongs to the FPP/GGPP synthase family.</text>
</comment>
<dbReference type="SFLD" id="SFLDS00005">
    <property type="entry name" value="Isoprenoid_Synthase_Type_I"/>
    <property type="match status" value="1"/>
</dbReference>
<name>A0A2T6ZVN2_TUBBO</name>
<protein>
    <submittedName>
        <fullName evidence="11">Isoprenoid synthase domain-containing protein</fullName>
    </submittedName>
</protein>
<dbReference type="PANTHER" id="PTHR11525">
    <property type="entry name" value="FARNESYL-PYROPHOSPHATE SYNTHETASE"/>
    <property type="match status" value="1"/>
</dbReference>
<dbReference type="Proteomes" id="UP000244722">
    <property type="component" value="Unassembled WGS sequence"/>
</dbReference>
<dbReference type="PANTHER" id="PTHR11525:SF0">
    <property type="entry name" value="FARNESYL PYROPHOSPHATE SYNTHASE"/>
    <property type="match status" value="1"/>
</dbReference>
<dbReference type="OrthoDB" id="10257492at2759"/>
<dbReference type="Gene3D" id="1.10.600.10">
    <property type="entry name" value="Farnesyl Diphosphate Synthase"/>
    <property type="match status" value="1"/>
</dbReference>
<dbReference type="SFLD" id="SFLDG01017">
    <property type="entry name" value="Polyprenyl_Transferase_Like"/>
    <property type="match status" value="1"/>
</dbReference>
<keyword evidence="6" id="KW-0808">Transferase</keyword>
<keyword evidence="8" id="KW-0460">Magnesium</keyword>
<evidence type="ECO:0000256" key="1">
    <source>
        <dbReference type="ARBA" id="ARBA00001946"/>
    </source>
</evidence>
<evidence type="ECO:0000256" key="7">
    <source>
        <dbReference type="ARBA" id="ARBA00022723"/>
    </source>
</evidence>
<feature type="compositionally biased region" description="Polar residues" evidence="10">
    <location>
        <begin position="46"/>
        <end position="55"/>
    </location>
</feature>
<proteinExistence type="inferred from homology"/>
<comment type="pathway">
    <text evidence="3">Isoprenoid biosynthesis; farnesyl diphosphate biosynthesis; farnesyl diphosphate from geranyl diphosphate and isopentenyl diphosphate: step 1/1.</text>
</comment>
<evidence type="ECO:0000256" key="2">
    <source>
        <dbReference type="ARBA" id="ARBA00004932"/>
    </source>
</evidence>
<evidence type="ECO:0000256" key="3">
    <source>
        <dbReference type="ARBA" id="ARBA00005035"/>
    </source>
</evidence>
<dbReference type="GO" id="GO:0043386">
    <property type="term" value="P:mycotoxin biosynthetic process"/>
    <property type="evidence" value="ECO:0007669"/>
    <property type="project" value="UniProtKB-ARBA"/>
</dbReference>
<feature type="region of interest" description="Disordered" evidence="10">
    <location>
        <begin position="45"/>
        <end position="68"/>
    </location>
</feature>
<accession>A0A2T6ZVN2</accession>
<dbReference type="FunFam" id="1.10.600.10:FF:000006">
    <property type="entry name" value="Farnesyl pyrophosphate synthase"/>
    <property type="match status" value="1"/>
</dbReference>
<keyword evidence="7" id="KW-0479">Metal-binding</keyword>
<evidence type="ECO:0000313" key="11">
    <source>
        <dbReference type="EMBL" id="PUU79515.1"/>
    </source>
</evidence>
<dbReference type="CDD" id="cd00685">
    <property type="entry name" value="Trans_IPPS_HT"/>
    <property type="match status" value="1"/>
</dbReference>
<comment type="cofactor">
    <cofactor evidence="1">
        <name>Mg(2+)</name>
        <dbReference type="ChEBI" id="CHEBI:18420"/>
    </cofactor>
</comment>
<evidence type="ECO:0000256" key="10">
    <source>
        <dbReference type="SAM" id="MobiDB-lite"/>
    </source>
</evidence>
<dbReference type="InterPro" id="IPR000092">
    <property type="entry name" value="Polyprenyl_synt"/>
</dbReference>
<dbReference type="GO" id="GO:0005737">
    <property type="term" value="C:cytoplasm"/>
    <property type="evidence" value="ECO:0007669"/>
    <property type="project" value="TreeGrafter"/>
</dbReference>
<dbReference type="PROSITE" id="PS00444">
    <property type="entry name" value="POLYPRENYL_SYNTHASE_2"/>
    <property type="match status" value="1"/>
</dbReference>
<evidence type="ECO:0000313" key="12">
    <source>
        <dbReference type="Proteomes" id="UP000244722"/>
    </source>
</evidence>
<sequence>MVLLRQFLQAQGNPQHRGVRVRRDANNHFSQDSGSTSHRLRIFANGSFTSPSTGTPAGPRSAESTTTTTTLPFSLLPLLLRQKNRWNTLSPTTAATAASPLPSLPPYHHHLTSAPFLSDLLRFRLLLPCSHRNYKVPSKFYYSIDGVLGKLPPEDNQFPFAGCHSVYYLHGLYPPFNTFPLGIFRHDTNMATTRAQFEEVFTNVIIPELIAEVKKTQISENVIQWIERNFLHNTLGGKYNRGMTVPETYRLLTGKETLSLAEYKLSAILGWCTELLQAMFLVADDIMDSSKTRRGSPCWYLMEGVGNIAINDSFLLESSIYVLLKKYFKGTDYYIDLVELFHDVTWKTELGQLVDLLTSPEDSIDLNRFNYDKYYFIVRYKTAFYSFYLPVALAMHQAGIATPDNLTRARDVLIPLGEYFQVQDDYLDCYGNPDYIGKIGTDILDNKCGWLVNKALEIVTPEQRKLLEDNYGQKNAAAEKKVKDLYLELKLEDHYRRYESESIAMVKGLIDGVDESQGLKRSVLEGFLNKIAGRDK</sequence>
<evidence type="ECO:0000256" key="9">
    <source>
        <dbReference type="ARBA" id="ARBA00023098"/>
    </source>
</evidence>
<dbReference type="InterPro" id="IPR039702">
    <property type="entry name" value="FPS1-like"/>
</dbReference>
<dbReference type="GO" id="GO:0046872">
    <property type="term" value="F:metal ion binding"/>
    <property type="evidence" value="ECO:0007669"/>
    <property type="project" value="UniProtKB-KW"/>
</dbReference>
<dbReference type="InterPro" id="IPR008949">
    <property type="entry name" value="Isoprenoid_synthase_dom_sf"/>
</dbReference>
<dbReference type="EMBL" id="NESQ01000090">
    <property type="protein sequence ID" value="PUU79515.1"/>
    <property type="molecule type" value="Genomic_DNA"/>
</dbReference>
<dbReference type="AlphaFoldDB" id="A0A2T6ZVN2"/>
<keyword evidence="5" id="KW-0444">Lipid biosynthesis</keyword>
<evidence type="ECO:0000256" key="5">
    <source>
        <dbReference type="ARBA" id="ARBA00022516"/>
    </source>
</evidence>
<evidence type="ECO:0000256" key="8">
    <source>
        <dbReference type="ARBA" id="ARBA00022842"/>
    </source>
</evidence>
<keyword evidence="12" id="KW-1185">Reference proteome</keyword>
<dbReference type="STRING" id="42251.A0A2T6ZVN2"/>
<comment type="caution">
    <text evidence="11">The sequence shown here is derived from an EMBL/GenBank/DDBJ whole genome shotgun (WGS) entry which is preliminary data.</text>
</comment>
<dbReference type="SUPFAM" id="SSF48576">
    <property type="entry name" value="Terpenoid synthases"/>
    <property type="match status" value="1"/>
</dbReference>
<evidence type="ECO:0000256" key="4">
    <source>
        <dbReference type="ARBA" id="ARBA00006706"/>
    </source>
</evidence>
<evidence type="ECO:0000256" key="6">
    <source>
        <dbReference type="ARBA" id="ARBA00022679"/>
    </source>
</evidence>